<feature type="chain" id="PRO_5039140205" evidence="2">
    <location>
        <begin position="29"/>
        <end position="368"/>
    </location>
</feature>
<dbReference type="NCBIfam" id="TIGR02669">
    <property type="entry name" value="SpoIID_LytB"/>
    <property type="match status" value="1"/>
</dbReference>
<dbReference type="AlphaFoldDB" id="A0A9D1DH68"/>
<dbReference type="EMBL" id="DVHE01000039">
    <property type="protein sequence ID" value="HIR50565.1"/>
    <property type="molecule type" value="Genomic_DNA"/>
</dbReference>
<gene>
    <name evidence="4" type="primary">spoIID</name>
    <name evidence="4" type="ORF">IAA53_04655</name>
</gene>
<feature type="compositionally biased region" description="Acidic residues" evidence="1">
    <location>
        <begin position="46"/>
        <end position="71"/>
    </location>
</feature>
<dbReference type="Proteomes" id="UP000824239">
    <property type="component" value="Unassembled WGS sequence"/>
</dbReference>
<dbReference type="InterPro" id="IPR014225">
    <property type="entry name" value="Spore_II_D_firmicutes"/>
</dbReference>
<evidence type="ECO:0000256" key="1">
    <source>
        <dbReference type="SAM" id="MobiDB-lite"/>
    </source>
</evidence>
<dbReference type="GO" id="GO:0030435">
    <property type="term" value="P:sporulation resulting in formation of a cellular spore"/>
    <property type="evidence" value="ECO:0007669"/>
    <property type="project" value="InterPro"/>
</dbReference>
<dbReference type="InterPro" id="IPR013693">
    <property type="entry name" value="SpoIID/LytB_N"/>
</dbReference>
<dbReference type="Pfam" id="PF08486">
    <property type="entry name" value="SpoIID"/>
    <property type="match status" value="1"/>
</dbReference>
<evidence type="ECO:0000259" key="3">
    <source>
        <dbReference type="Pfam" id="PF08486"/>
    </source>
</evidence>
<dbReference type="InterPro" id="IPR051922">
    <property type="entry name" value="Bact_Sporulation_Assoc"/>
</dbReference>
<dbReference type="PANTHER" id="PTHR30032:SF4">
    <property type="entry name" value="AMIDASE ENHANCER"/>
    <property type="match status" value="1"/>
</dbReference>
<evidence type="ECO:0000256" key="2">
    <source>
        <dbReference type="SAM" id="SignalP"/>
    </source>
</evidence>
<sequence length="368" mass="38638">MKQSILAGLSALLLAVFLPMALLSPAEAAEPETKMVIWDTAAAAESEADLQDAEPEAETAAEPETPDDAPEAETASAASAQPAAAWDEATTVSLLTEGGVVSLSLREYLTGVVLSEMPASFSAEALKAQAVAARTFTLKKLEASKHADADLCADSACCQAWTSREALAEKLGSAFSQYWQKAAEAVTGTDGLVLTYGGQLIDAVYFSCSGGSTEDAVAVWGGDVPYLQAVESPGEEISKKFETQVTVPLAQFRQILEAADLDVWFSGSADSWFGPCSRTEGGGVATWEIGGQSFTGTQLRSLFSLNSANFTISAGDSEIVFIVSGYGHRVGMSQYGAEAMARAGSDFEEILLHYYTGVTLTRMAPDQG</sequence>
<proteinExistence type="predicted"/>
<feature type="domain" description="Sporulation stage II protein D amidase enhancer LytB N-terminal" evidence="3">
    <location>
        <begin position="100"/>
        <end position="196"/>
    </location>
</feature>
<name>A0A9D1DH68_9FIRM</name>
<accession>A0A9D1DH68</accession>
<feature type="compositionally biased region" description="Low complexity" evidence="1">
    <location>
        <begin position="72"/>
        <end position="84"/>
    </location>
</feature>
<protein>
    <submittedName>
        <fullName evidence="4">Stage II sporulation protein D</fullName>
    </submittedName>
</protein>
<reference evidence="4" key="1">
    <citation type="submission" date="2020-10" db="EMBL/GenBank/DDBJ databases">
        <authorList>
            <person name="Gilroy R."/>
        </authorList>
    </citation>
    <scope>NUCLEOTIDE SEQUENCE</scope>
    <source>
        <strain evidence="4">ChiBcec15-4380</strain>
    </source>
</reference>
<keyword evidence="2" id="KW-0732">Signal</keyword>
<dbReference type="NCBIfam" id="TIGR02870">
    <property type="entry name" value="spore_II_D"/>
    <property type="match status" value="1"/>
</dbReference>
<feature type="signal peptide" evidence="2">
    <location>
        <begin position="1"/>
        <end position="28"/>
    </location>
</feature>
<comment type="caution">
    <text evidence="4">The sequence shown here is derived from an EMBL/GenBank/DDBJ whole genome shotgun (WGS) entry which is preliminary data.</text>
</comment>
<reference evidence="4" key="2">
    <citation type="journal article" date="2021" name="PeerJ">
        <title>Extensive microbial diversity within the chicken gut microbiome revealed by metagenomics and culture.</title>
        <authorList>
            <person name="Gilroy R."/>
            <person name="Ravi A."/>
            <person name="Getino M."/>
            <person name="Pursley I."/>
            <person name="Horton D.L."/>
            <person name="Alikhan N.F."/>
            <person name="Baker D."/>
            <person name="Gharbi K."/>
            <person name="Hall N."/>
            <person name="Watson M."/>
            <person name="Adriaenssens E.M."/>
            <person name="Foster-Nyarko E."/>
            <person name="Jarju S."/>
            <person name="Secka A."/>
            <person name="Antonio M."/>
            <person name="Oren A."/>
            <person name="Chaudhuri R.R."/>
            <person name="La Ragione R."/>
            <person name="Hildebrand F."/>
            <person name="Pallen M.J."/>
        </authorList>
    </citation>
    <scope>NUCLEOTIDE SEQUENCE</scope>
    <source>
        <strain evidence="4">ChiBcec15-4380</strain>
    </source>
</reference>
<feature type="region of interest" description="Disordered" evidence="1">
    <location>
        <begin position="45"/>
        <end position="84"/>
    </location>
</feature>
<evidence type="ECO:0000313" key="5">
    <source>
        <dbReference type="Proteomes" id="UP000824239"/>
    </source>
</evidence>
<dbReference type="GO" id="GO:0030288">
    <property type="term" value="C:outer membrane-bounded periplasmic space"/>
    <property type="evidence" value="ECO:0007669"/>
    <property type="project" value="TreeGrafter"/>
</dbReference>
<dbReference type="PANTHER" id="PTHR30032">
    <property type="entry name" value="N-ACETYLMURAMOYL-L-ALANINE AMIDASE-RELATED"/>
    <property type="match status" value="1"/>
</dbReference>
<evidence type="ECO:0000313" key="4">
    <source>
        <dbReference type="EMBL" id="HIR50565.1"/>
    </source>
</evidence>
<organism evidence="4 5">
    <name type="scientific">Candidatus Avoscillospira avicola</name>
    <dbReference type="NCBI Taxonomy" id="2840706"/>
    <lineage>
        <taxon>Bacteria</taxon>
        <taxon>Bacillati</taxon>
        <taxon>Bacillota</taxon>
        <taxon>Clostridia</taxon>
        <taxon>Eubacteriales</taxon>
        <taxon>Oscillospiraceae</taxon>
        <taxon>Oscillospiraceae incertae sedis</taxon>
        <taxon>Candidatus Avoscillospira</taxon>
    </lineage>
</organism>
<dbReference type="InterPro" id="IPR013486">
    <property type="entry name" value="SpoIID/LytB"/>
</dbReference>